<proteinExistence type="predicted"/>
<organism evidence="1 2">
    <name type="scientific">Podospora fimiseda</name>
    <dbReference type="NCBI Taxonomy" id="252190"/>
    <lineage>
        <taxon>Eukaryota</taxon>
        <taxon>Fungi</taxon>
        <taxon>Dikarya</taxon>
        <taxon>Ascomycota</taxon>
        <taxon>Pezizomycotina</taxon>
        <taxon>Sordariomycetes</taxon>
        <taxon>Sordariomycetidae</taxon>
        <taxon>Sordariales</taxon>
        <taxon>Podosporaceae</taxon>
        <taxon>Podospora</taxon>
    </lineage>
</organism>
<gene>
    <name evidence="1" type="ORF">QBC38DRAFT_282339</name>
</gene>
<accession>A0AAN7BKL3</accession>
<comment type="caution">
    <text evidence="1">The sequence shown here is derived from an EMBL/GenBank/DDBJ whole genome shotgun (WGS) entry which is preliminary data.</text>
</comment>
<reference evidence="1" key="2">
    <citation type="submission" date="2023-05" db="EMBL/GenBank/DDBJ databases">
        <authorList>
            <consortium name="Lawrence Berkeley National Laboratory"/>
            <person name="Steindorff A."/>
            <person name="Hensen N."/>
            <person name="Bonometti L."/>
            <person name="Westerberg I."/>
            <person name="Brannstrom I.O."/>
            <person name="Guillou S."/>
            <person name="Cros-Aarteil S."/>
            <person name="Calhoun S."/>
            <person name="Haridas S."/>
            <person name="Kuo A."/>
            <person name="Mondo S."/>
            <person name="Pangilinan J."/>
            <person name="Riley R."/>
            <person name="Labutti K."/>
            <person name="Andreopoulos B."/>
            <person name="Lipzen A."/>
            <person name="Chen C."/>
            <person name="Yanf M."/>
            <person name="Daum C."/>
            <person name="Ng V."/>
            <person name="Clum A."/>
            <person name="Ohm R."/>
            <person name="Martin F."/>
            <person name="Silar P."/>
            <person name="Natvig D."/>
            <person name="Lalanne C."/>
            <person name="Gautier V."/>
            <person name="Ament-Velasquez S.L."/>
            <person name="Kruys A."/>
            <person name="Hutchinson M.I."/>
            <person name="Powell A.J."/>
            <person name="Barry K."/>
            <person name="Miller A.N."/>
            <person name="Grigoriev I.V."/>
            <person name="Debuchy R."/>
            <person name="Gladieux P."/>
            <person name="Thoren M.H."/>
            <person name="Johannesson H."/>
        </authorList>
    </citation>
    <scope>NUCLEOTIDE SEQUENCE</scope>
    <source>
        <strain evidence="1">CBS 990.96</strain>
    </source>
</reference>
<dbReference type="EMBL" id="MU865378">
    <property type="protein sequence ID" value="KAK4224999.1"/>
    <property type="molecule type" value="Genomic_DNA"/>
</dbReference>
<dbReference type="Proteomes" id="UP001301958">
    <property type="component" value="Unassembled WGS sequence"/>
</dbReference>
<name>A0AAN7BKL3_9PEZI</name>
<keyword evidence="2" id="KW-1185">Reference proteome</keyword>
<evidence type="ECO:0000313" key="1">
    <source>
        <dbReference type="EMBL" id="KAK4224999.1"/>
    </source>
</evidence>
<dbReference type="AlphaFoldDB" id="A0AAN7BKL3"/>
<reference evidence="1" key="1">
    <citation type="journal article" date="2023" name="Mol. Phylogenet. Evol.">
        <title>Genome-scale phylogeny and comparative genomics of the fungal order Sordariales.</title>
        <authorList>
            <person name="Hensen N."/>
            <person name="Bonometti L."/>
            <person name="Westerberg I."/>
            <person name="Brannstrom I.O."/>
            <person name="Guillou S."/>
            <person name="Cros-Aarteil S."/>
            <person name="Calhoun S."/>
            <person name="Haridas S."/>
            <person name="Kuo A."/>
            <person name="Mondo S."/>
            <person name="Pangilinan J."/>
            <person name="Riley R."/>
            <person name="LaButti K."/>
            <person name="Andreopoulos B."/>
            <person name="Lipzen A."/>
            <person name="Chen C."/>
            <person name="Yan M."/>
            <person name="Daum C."/>
            <person name="Ng V."/>
            <person name="Clum A."/>
            <person name="Steindorff A."/>
            <person name="Ohm R.A."/>
            <person name="Martin F."/>
            <person name="Silar P."/>
            <person name="Natvig D.O."/>
            <person name="Lalanne C."/>
            <person name="Gautier V."/>
            <person name="Ament-Velasquez S.L."/>
            <person name="Kruys A."/>
            <person name="Hutchinson M.I."/>
            <person name="Powell A.J."/>
            <person name="Barry K."/>
            <person name="Miller A.N."/>
            <person name="Grigoriev I.V."/>
            <person name="Debuchy R."/>
            <person name="Gladieux P."/>
            <person name="Hiltunen Thoren M."/>
            <person name="Johannesson H."/>
        </authorList>
    </citation>
    <scope>NUCLEOTIDE SEQUENCE</scope>
    <source>
        <strain evidence="1">CBS 990.96</strain>
    </source>
</reference>
<sequence>MDPNNGNPRFPSCMYIHALVSTRALRLPLLASIYTTYSSSQFDDNLYISVSLILLSLIYTQINLKTERYSTPPSHAKTSKAYCVSLLQLQFSYTGCSALFFSTRVRGRFSGVYSLFDVRSLSVSHTKGLRSVLAFASASKRGRSCQRQSQLLRFGGATFGDLASFTRRNLYRAGGLTMKLRCFWRSTINKIHGSLSSASATFVVGGWLRSWHLWGFSVLSTVSHGRFLHFGGQQDSEEATKRKMFRTDPSQRSIPR</sequence>
<evidence type="ECO:0000313" key="2">
    <source>
        <dbReference type="Proteomes" id="UP001301958"/>
    </source>
</evidence>
<protein>
    <submittedName>
        <fullName evidence="1">Uncharacterized protein</fullName>
    </submittedName>
</protein>